<sequence length="292" mass="33946">MKFLHYLYVISLTASSNILCQEDDEIEFISVNLQLSDFDLSDAYDDVAEATKSAVLGHGFKNKIFTEKDRGRLVRLESAKNREFGGNVPYDFLRNWTLLTNVGDILIPEDSYNLIIDFHNEIEELSSQAKVPCIVAQPKQNSSSECFITKQNFTDIIASNRSLSHLNKTWERRQEIFNAGKTKYNLTLRLTNEAFIPNEEHNARSYWEMLSEYPDGYTKAQMLWEEVQPLYKKLHKFVKVRIEKYYKITENSSTVPVYLLGTNFGNDWSNIADIVLPHPFLYNEVLSELHYQ</sequence>
<comment type="caution">
    <text evidence="8">The sequence shown here is derived from an EMBL/GenBank/DDBJ whole genome shotgun (WGS) entry which is preliminary data.</text>
</comment>
<evidence type="ECO:0000256" key="7">
    <source>
        <dbReference type="SAM" id="SignalP"/>
    </source>
</evidence>
<comment type="caution">
    <text evidence="6">Lacks conserved residue(s) required for the propagation of feature annotation.</text>
</comment>
<feature type="non-terminal residue" evidence="8">
    <location>
        <position position="1"/>
    </location>
</feature>
<keyword evidence="9" id="KW-1185">Reference proteome</keyword>
<feature type="disulfide bond" evidence="5">
    <location>
        <begin position="133"/>
        <end position="146"/>
    </location>
</feature>
<feature type="chain" id="PRO_5035445493" evidence="7">
    <location>
        <begin position="21"/>
        <end position="292"/>
    </location>
</feature>
<dbReference type="PROSITE" id="PS52011">
    <property type="entry name" value="PEPTIDASE_M2"/>
    <property type="match status" value="1"/>
</dbReference>
<dbReference type="EMBL" id="VTPC01081900">
    <property type="protein sequence ID" value="KAF2887757.1"/>
    <property type="molecule type" value="Genomic_DNA"/>
</dbReference>
<dbReference type="GO" id="GO:0008241">
    <property type="term" value="F:peptidyl-dipeptidase activity"/>
    <property type="evidence" value="ECO:0007669"/>
    <property type="project" value="InterPro"/>
</dbReference>
<evidence type="ECO:0000256" key="4">
    <source>
        <dbReference type="ARBA" id="ARBA00023180"/>
    </source>
</evidence>
<dbReference type="PANTHER" id="PTHR10514:SF44">
    <property type="entry name" value="ANGIOTENSIN-CONVERTING ENZYME-RELATED"/>
    <property type="match status" value="1"/>
</dbReference>
<dbReference type="GO" id="GO:0008237">
    <property type="term" value="F:metallopeptidase activity"/>
    <property type="evidence" value="ECO:0007669"/>
    <property type="project" value="InterPro"/>
</dbReference>
<protein>
    <submittedName>
        <fullName evidence="8">Uncharacterized protein</fullName>
    </submittedName>
</protein>
<evidence type="ECO:0000256" key="6">
    <source>
        <dbReference type="PROSITE-ProRule" id="PRU01355"/>
    </source>
</evidence>
<evidence type="ECO:0000256" key="3">
    <source>
        <dbReference type="ARBA" id="ARBA00023157"/>
    </source>
</evidence>
<reference evidence="8" key="1">
    <citation type="submission" date="2019-08" db="EMBL/GenBank/DDBJ databases">
        <title>The genome of the North American firefly Photinus pyralis.</title>
        <authorList>
            <consortium name="Photinus pyralis genome working group"/>
            <person name="Fallon T.R."/>
            <person name="Sander Lower S.E."/>
            <person name="Weng J.-K."/>
        </authorList>
    </citation>
    <scope>NUCLEOTIDE SEQUENCE</scope>
    <source>
        <strain evidence="8">TRF0915ILg1</strain>
        <tissue evidence="8">Whole body</tissue>
    </source>
</reference>
<evidence type="ECO:0000313" key="9">
    <source>
        <dbReference type="Proteomes" id="UP000801492"/>
    </source>
</evidence>
<accession>A0A8K0G455</accession>
<evidence type="ECO:0000256" key="5">
    <source>
        <dbReference type="PIRSR" id="PIRSR601548-4"/>
    </source>
</evidence>
<dbReference type="GO" id="GO:0006508">
    <property type="term" value="P:proteolysis"/>
    <property type="evidence" value="ECO:0007669"/>
    <property type="project" value="InterPro"/>
</dbReference>
<comment type="similarity">
    <text evidence="1 6">Belongs to the peptidase M2 family.</text>
</comment>
<organism evidence="8 9">
    <name type="scientific">Ignelater luminosus</name>
    <name type="common">Cucubano</name>
    <name type="synonym">Pyrophorus luminosus</name>
    <dbReference type="NCBI Taxonomy" id="2038154"/>
    <lineage>
        <taxon>Eukaryota</taxon>
        <taxon>Metazoa</taxon>
        <taxon>Ecdysozoa</taxon>
        <taxon>Arthropoda</taxon>
        <taxon>Hexapoda</taxon>
        <taxon>Insecta</taxon>
        <taxon>Pterygota</taxon>
        <taxon>Neoptera</taxon>
        <taxon>Endopterygota</taxon>
        <taxon>Coleoptera</taxon>
        <taxon>Polyphaga</taxon>
        <taxon>Elateriformia</taxon>
        <taxon>Elateroidea</taxon>
        <taxon>Elateridae</taxon>
        <taxon>Agrypninae</taxon>
        <taxon>Pyrophorini</taxon>
        <taxon>Ignelater</taxon>
    </lineage>
</organism>
<dbReference type="GO" id="GO:0005615">
    <property type="term" value="C:extracellular space"/>
    <property type="evidence" value="ECO:0007669"/>
    <property type="project" value="TreeGrafter"/>
</dbReference>
<dbReference type="Pfam" id="PF01401">
    <property type="entry name" value="Peptidase_M2"/>
    <property type="match status" value="1"/>
</dbReference>
<keyword evidence="4" id="KW-0325">Glycoprotein</keyword>
<dbReference type="Proteomes" id="UP000801492">
    <property type="component" value="Unassembled WGS sequence"/>
</dbReference>
<dbReference type="OrthoDB" id="7361988at2759"/>
<gene>
    <name evidence="8" type="ORF">ILUMI_18416</name>
</gene>
<evidence type="ECO:0000256" key="2">
    <source>
        <dbReference type="ARBA" id="ARBA00022729"/>
    </source>
</evidence>
<evidence type="ECO:0000313" key="8">
    <source>
        <dbReference type="EMBL" id="KAF2887757.1"/>
    </source>
</evidence>
<proteinExistence type="inferred from homology"/>
<evidence type="ECO:0000256" key="1">
    <source>
        <dbReference type="ARBA" id="ARBA00008139"/>
    </source>
</evidence>
<keyword evidence="3 5" id="KW-1015">Disulfide bond</keyword>
<dbReference type="AlphaFoldDB" id="A0A8K0G455"/>
<feature type="signal peptide" evidence="7">
    <location>
        <begin position="1"/>
        <end position="20"/>
    </location>
</feature>
<dbReference type="SUPFAM" id="SSF55486">
    <property type="entry name" value="Metalloproteases ('zincins'), catalytic domain"/>
    <property type="match status" value="1"/>
</dbReference>
<dbReference type="GO" id="GO:0005886">
    <property type="term" value="C:plasma membrane"/>
    <property type="evidence" value="ECO:0007669"/>
    <property type="project" value="TreeGrafter"/>
</dbReference>
<dbReference type="InterPro" id="IPR001548">
    <property type="entry name" value="Peptidase_M2"/>
</dbReference>
<dbReference type="PANTHER" id="PTHR10514">
    <property type="entry name" value="ANGIOTENSIN-CONVERTING ENZYME"/>
    <property type="match status" value="1"/>
</dbReference>
<keyword evidence="2 7" id="KW-0732">Signal</keyword>
<name>A0A8K0G455_IGNLU</name>